<gene>
    <name evidence="2" type="ORF">ABWT76_005314</name>
</gene>
<name>A0AAU8JP14_9CYAN</name>
<dbReference type="CDD" id="cd02042">
    <property type="entry name" value="ParAB_family"/>
    <property type="match status" value="1"/>
</dbReference>
<reference evidence="2" key="1">
    <citation type="submission" date="2024-07" db="EMBL/GenBank/DDBJ databases">
        <authorList>
            <person name="Kim Y.J."/>
            <person name="Jeong J.Y."/>
        </authorList>
    </citation>
    <scope>NUCLEOTIDE SEQUENCE</scope>
    <source>
        <strain evidence="2">GIHE-MW2</strain>
    </source>
</reference>
<dbReference type="InterPro" id="IPR002586">
    <property type="entry name" value="CobQ/CobB/MinD/ParA_Nub-bd_dom"/>
</dbReference>
<dbReference type="InterPro" id="IPR050678">
    <property type="entry name" value="DNA_Partitioning_ATPase"/>
</dbReference>
<dbReference type="AlphaFoldDB" id="A0AAU8JP14"/>
<dbReference type="RefSeq" id="WP_354636443.1">
    <property type="nucleotide sequence ID" value="NZ_CP159837.1"/>
</dbReference>
<dbReference type="Pfam" id="PF01656">
    <property type="entry name" value="CbiA"/>
    <property type="match status" value="1"/>
</dbReference>
<accession>A0AAU8JP14</accession>
<organism evidence="2">
    <name type="scientific">Planktothricoides raciborskii GIHE-MW2</name>
    <dbReference type="NCBI Taxonomy" id="2792601"/>
    <lineage>
        <taxon>Bacteria</taxon>
        <taxon>Bacillati</taxon>
        <taxon>Cyanobacteriota</taxon>
        <taxon>Cyanophyceae</taxon>
        <taxon>Oscillatoriophycideae</taxon>
        <taxon>Oscillatoriales</taxon>
        <taxon>Oscillatoriaceae</taxon>
        <taxon>Planktothricoides</taxon>
    </lineage>
</organism>
<dbReference type="PANTHER" id="PTHR13696">
    <property type="entry name" value="P-LOOP CONTAINING NUCLEOSIDE TRIPHOSPHATE HYDROLASE"/>
    <property type="match status" value="1"/>
</dbReference>
<protein>
    <submittedName>
        <fullName evidence="2">ParA family protein</fullName>
    </submittedName>
</protein>
<dbReference type="InterPro" id="IPR027417">
    <property type="entry name" value="P-loop_NTPase"/>
</dbReference>
<dbReference type="Gene3D" id="3.40.50.300">
    <property type="entry name" value="P-loop containing nucleotide triphosphate hydrolases"/>
    <property type="match status" value="1"/>
</dbReference>
<feature type="domain" description="CobQ/CobB/MinD/ParA nucleotide binding" evidence="1">
    <location>
        <begin position="7"/>
        <end position="153"/>
    </location>
</feature>
<evidence type="ECO:0000259" key="1">
    <source>
        <dbReference type="Pfam" id="PF01656"/>
    </source>
</evidence>
<evidence type="ECO:0000313" key="2">
    <source>
        <dbReference type="EMBL" id="XCM40257.1"/>
    </source>
</evidence>
<dbReference type="EMBL" id="CP159837">
    <property type="protein sequence ID" value="XCM40257.1"/>
    <property type="molecule type" value="Genomic_DNA"/>
</dbReference>
<dbReference type="PANTHER" id="PTHR13696:SF52">
    <property type="entry name" value="PARA FAMILY PROTEIN CT_582"/>
    <property type="match status" value="1"/>
</dbReference>
<sequence>MILCHYDKGGVGKTTLAVHIAGVLRKEQLGQILLVDCDPRPDAWSFYKGRRPKYQEFLSSIDGWLDILWNPPDFNRQFKQIKKADLATYDYIVIDTDSPPEDMVTMMSNNYPDTIVIPINKSQKRSLNDLPSFLDTAADIEIRANREPGINYYPIFLVVPLGIEQDRVISKLEAANPKPKNCQVAPAMENFQDEIDSALEQNKYIWDCPGFASTYEYFYNLCHECLII</sequence>
<dbReference type="SUPFAM" id="SSF52540">
    <property type="entry name" value="P-loop containing nucleoside triphosphate hydrolases"/>
    <property type="match status" value="1"/>
</dbReference>
<proteinExistence type="predicted"/>